<dbReference type="EMBL" id="LDQA01000091">
    <property type="protein sequence ID" value="KTR02064.1"/>
    <property type="molecule type" value="Genomic_DNA"/>
</dbReference>
<comment type="caution">
    <text evidence="2">The sequence shown here is derived from an EMBL/GenBank/DDBJ whole genome shotgun (WGS) entry which is preliminary data.</text>
</comment>
<evidence type="ECO:0000313" key="2">
    <source>
        <dbReference type="EMBL" id="KTR02064.1"/>
    </source>
</evidence>
<dbReference type="Gene3D" id="3.40.50.10140">
    <property type="entry name" value="Toll/interleukin-1 receptor homology (TIR) domain"/>
    <property type="match status" value="1"/>
</dbReference>
<dbReference type="PROSITE" id="PS51534">
    <property type="entry name" value="SEFIR"/>
    <property type="match status" value="1"/>
</dbReference>
<keyword evidence="3" id="KW-1185">Reference proteome</keyword>
<proteinExistence type="predicted"/>
<organism evidence="2 3">
    <name type="scientific">Aureimonas ureilytica</name>
    <dbReference type="NCBI Taxonomy" id="401562"/>
    <lineage>
        <taxon>Bacteria</taxon>
        <taxon>Pseudomonadati</taxon>
        <taxon>Pseudomonadota</taxon>
        <taxon>Alphaproteobacteria</taxon>
        <taxon>Hyphomicrobiales</taxon>
        <taxon>Aurantimonadaceae</taxon>
        <taxon>Aureimonas</taxon>
    </lineage>
</organism>
<name>A0A175RGG9_9HYPH</name>
<dbReference type="InterPro" id="IPR035897">
    <property type="entry name" value="Toll_tir_struct_dom_sf"/>
</dbReference>
<dbReference type="InterPro" id="IPR013568">
    <property type="entry name" value="SEFIR_dom"/>
</dbReference>
<protein>
    <recommendedName>
        <fullName evidence="1">SEFIR domain-containing protein</fullName>
    </recommendedName>
</protein>
<gene>
    <name evidence="2" type="ORF">NS365_22550</name>
</gene>
<evidence type="ECO:0000259" key="1">
    <source>
        <dbReference type="PROSITE" id="PS51534"/>
    </source>
</evidence>
<dbReference type="RefSeq" id="WP_082684793.1">
    <property type="nucleotide sequence ID" value="NZ_LDQA01000091.1"/>
</dbReference>
<feature type="domain" description="SEFIR" evidence="1">
    <location>
        <begin position="3"/>
        <end position="139"/>
    </location>
</feature>
<reference evidence="2 3" key="1">
    <citation type="journal article" date="2016" name="Front. Microbiol.">
        <title>Genomic Resource of Rice Seed Associated Bacteria.</title>
        <authorList>
            <person name="Midha S."/>
            <person name="Bansal K."/>
            <person name="Sharma S."/>
            <person name="Kumar N."/>
            <person name="Patil P.P."/>
            <person name="Chaudhry V."/>
            <person name="Patil P.B."/>
        </authorList>
    </citation>
    <scope>NUCLEOTIDE SEQUENCE [LARGE SCALE GENOMIC DNA]</scope>
    <source>
        <strain evidence="2 3">NS365</strain>
    </source>
</reference>
<accession>A0A175RGG9</accession>
<dbReference type="AlphaFoldDB" id="A0A175RGG9"/>
<sequence length="472" mass="54403">MSSPKVFVSYSWSSPDYLGRVMKLVEDLSGDGVHVVIDKYDLREGNDANAFMEQMVTSDEIKKVILLCDPIYADKANKRTGGVGTEAQIVTSEIFKQTEQSKFVAVIMDRTEADEIRTPAFYTSRIYIDLSRDERYTEEYEKLVRWIFDQPLHVRPPLGAKPAFLNEEKRSIDLGTASRQRRALDAVRAGHPSAVAALNEYLDAMSHNFERLRLPNQSDVEAVKSSIENFIPYRDEFLSVIDVVASQSGAADMYEAVHRFFERIAPYSERPESMHQWNSADFDNFRFITYEMFLSSFAITLKRENFMFSEILAGDYYDSSRERGGDDRMVSFNLFLKEVFTIEEENNRAERRYYAPLAPIIKNRLNGSILKHSHLMQADFVLWLVSKKKGHWWYPMNCLYGREVYGPFEVFARSKSRKYFDRFKSVLGVRDVEEFKAIVAKILSDPRGAPQWGFDTLNAARLSGFENIATAP</sequence>
<dbReference type="Proteomes" id="UP000078529">
    <property type="component" value="Unassembled WGS sequence"/>
</dbReference>
<dbReference type="PATRIC" id="fig|401562.4.peg.4961"/>
<dbReference type="Pfam" id="PF08357">
    <property type="entry name" value="SEFIR"/>
    <property type="match status" value="1"/>
</dbReference>
<evidence type="ECO:0000313" key="3">
    <source>
        <dbReference type="Proteomes" id="UP000078529"/>
    </source>
</evidence>